<dbReference type="GO" id="GO:0005615">
    <property type="term" value="C:extracellular space"/>
    <property type="evidence" value="ECO:0007669"/>
    <property type="project" value="TreeGrafter"/>
</dbReference>
<dbReference type="OMA" id="VEPDYIM"/>
<dbReference type="PROSITE" id="PS00136">
    <property type="entry name" value="SUBTILASE_ASP"/>
    <property type="match status" value="1"/>
</dbReference>
<feature type="domain" description="Peptidase S8/S53" evidence="8">
    <location>
        <begin position="143"/>
        <end position="378"/>
    </location>
</feature>
<dbReference type="PROSITE" id="PS00138">
    <property type="entry name" value="SUBTILASE_SER"/>
    <property type="match status" value="1"/>
</dbReference>
<evidence type="ECO:0000256" key="5">
    <source>
        <dbReference type="PROSITE-ProRule" id="PRU01240"/>
    </source>
</evidence>
<dbReference type="InterPro" id="IPR037045">
    <property type="entry name" value="S8pro/Inhibitor_I9_sf"/>
</dbReference>
<feature type="active site" description="Charge relay system" evidence="5">
    <location>
        <position position="152"/>
    </location>
</feature>
<dbReference type="InterPro" id="IPR023827">
    <property type="entry name" value="Peptidase_S8_Asp-AS"/>
</dbReference>
<organism evidence="9">
    <name type="scientific">Fonticula alba</name>
    <name type="common">Slime mold</name>
    <dbReference type="NCBI Taxonomy" id="691883"/>
    <lineage>
        <taxon>Eukaryota</taxon>
        <taxon>Rotosphaerida</taxon>
        <taxon>Fonticulaceae</taxon>
        <taxon>Fonticula</taxon>
    </lineage>
</organism>
<dbReference type="InterPro" id="IPR000209">
    <property type="entry name" value="Peptidase_S8/S53_dom"/>
</dbReference>
<dbReference type="STRING" id="691883.A0A058Z966"/>
<dbReference type="PANTHER" id="PTHR43806">
    <property type="entry name" value="PEPTIDASE S8"/>
    <property type="match status" value="1"/>
</dbReference>
<proteinExistence type="inferred from homology"/>
<dbReference type="Pfam" id="PF00082">
    <property type="entry name" value="Peptidase_S8"/>
    <property type="match status" value="1"/>
</dbReference>
<dbReference type="PROSITE" id="PS00137">
    <property type="entry name" value="SUBTILASE_HIS"/>
    <property type="match status" value="1"/>
</dbReference>
<evidence type="ECO:0000256" key="6">
    <source>
        <dbReference type="RuleBase" id="RU003355"/>
    </source>
</evidence>
<keyword evidence="4 5" id="KW-0720">Serine protease</keyword>
<dbReference type="InterPro" id="IPR036852">
    <property type="entry name" value="Peptidase_S8/S53_dom_sf"/>
</dbReference>
<gene>
    <name evidence="9" type="ORF">H696_03211</name>
</gene>
<evidence type="ECO:0000259" key="8">
    <source>
        <dbReference type="Pfam" id="PF00082"/>
    </source>
</evidence>
<dbReference type="EMBL" id="KB932204">
    <property type="protein sequence ID" value="KCV70854.1"/>
    <property type="molecule type" value="Genomic_DNA"/>
</dbReference>
<evidence type="ECO:0000313" key="10">
    <source>
        <dbReference type="Proteomes" id="UP000030693"/>
    </source>
</evidence>
<dbReference type="PANTHER" id="PTHR43806:SF11">
    <property type="entry name" value="CEREVISIN-RELATED"/>
    <property type="match status" value="1"/>
</dbReference>
<evidence type="ECO:0000256" key="2">
    <source>
        <dbReference type="ARBA" id="ARBA00022670"/>
    </source>
</evidence>
<dbReference type="AlphaFoldDB" id="A0A058Z966"/>
<dbReference type="InterPro" id="IPR015500">
    <property type="entry name" value="Peptidase_S8_subtilisin-rel"/>
</dbReference>
<feature type="active site" description="Charge relay system" evidence="5">
    <location>
        <position position="185"/>
    </location>
</feature>
<dbReference type="PROSITE" id="PS51892">
    <property type="entry name" value="SUBTILASE"/>
    <property type="match status" value="1"/>
</dbReference>
<evidence type="ECO:0000256" key="1">
    <source>
        <dbReference type="ARBA" id="ARBA00011073"/>
    </source>
</evidence>
<dbReference type="InterPro" id="IPR034193">
    <property type="entry name" value="PCSK9_ProteinaseK-like"/>
</dbReference>
<protein>
    <recommendedName>
        <fullName evidence="8">Peptidase S8/S53 domain-containing protein</fullName>
    </recommendedName>
</protein>
<comment type="similarity">
    <text evidence="1 5 6">Belongs to the peptidase S8 family.</text>
</comment>
<dbReference type="InterPro" id="IPR022398">
    <property type="entry name" value="Peptidase_S8_His-AS"/>
</dbReference>
<keyword evidence="3 5" id="KW-0378">Hydrolase</keyword>
<feature type="chain" id="PRO_5001570894" description="Peptidase S8/S53 domain-containing protein" evidence="7">
    <location>
        <begin position="20"/>
        <end position="395"/>
    </location>
</feature>
<dbReference type="Gene3D" id="3.40.50.200">
    <property type="entry name" value="Peptidase S8/S53 domain"/>
    <property type="match status" value="1"/>
</dbReference>
<evidence type="ECO:0000256" key="4">
    <source>
        <dbReference type="ARBA" id="ARBA00022825"/>
    </source>
</evidence>
<dbReference type="RefSeq" id="XP_009495370.1">
    <property type="nucleotide sequence ID" value="XM_009497095.1"/>
</dbReference>
<keyword evidence="10" id="KW-1185">Reference proteome</keyword>
<feature type="active site" description="Charge relay system" evidence="5">
    <location>
        <position position="341"/>
    </location>
</feature>
<dbReference type="SUPFAM" id="SSF54897">
    <property type="entry name" value="Protease propeptides/inhibitors"/>
    <property type="match status" value="1"/>
</dbReference>
<evidence type="ECO:0000313" key="9">
    <source>
        <dbReference type="EMBL" id="KCV70854.1"/>
    </source>
</evidence>
<dbReference type="SUPFAM" id="SSF52743">
    <property type="entry name" value="Subtilisin-like"/>
    <property type="match status" value="1"/>
</dbReference>
<dbReference type="Gene3D" id="3.30.70.80">
    <property type="entry name" value="Peptidase S8 propeptide/proteinase inhibitor I9"/>
    <property type="match status" value="1"/>
</dbReference>
<evidence type="ECO:0000256" key="3">
    <source>
        <dbReference type="ARBA" id="ARBA00022801"/>
    </source>
</evidence>
<dbReference type="InterPro" id="IPR023828">
    <property type="entry name" value="Peptidase_S8_Ser-AS"/>
</dbReference>
<dbReference type="PRINTS" id="PR00723">
    <property type="entry name" value="SUBTILISIN"/>
</dbReference>
<dbReference type="GO" id="GO:0004252">
    <property type="term" value="F:serine-type endopeptidase activity"/>
    <property type="evidence" value="ECO:0007669"/>
    <property type="project" value="UniProtKB-UniRule"/>
</dbReference>
<keyword evidence="2 5" id="KW-0645">Protease</keyword>
<dbReference type="eggNOG" id="KOG1153">
    <property type="taxonomic scope" value="Eukaryota"/>
</dbReference>
<evidence type="ECO:0000256" key="7">
    <source>
        <dbReference type="SAM" id="SignalP"/>
    </source>
</evidence>
<feature type="signal peptide" evidence="7">
    <location>
        <begin position="1"/>
        <end position="19"/>
    </location>
</feature>
<dbReference type="Proteomes" id="UP000030693">
    <property type="component" value="Unassembled WGS sequence"/>
</dbReference>
<reference evidence="9" key="1">
    <citation type="submission" date="2013-04" db="EMBL/GenBank/DDBJ databases">
        <title>The Genome Sequence of Fonticula alba ATCC 38817.</title>
        <authorList>
            <consortium name="The Broad Institute Genomics Platform"/>
            <person name="Russ C."/>
            <person name="Cuomo C."/>
            <person name="Burger G."/>
            <person name="Gray M.W."/>
            <person name="Holland P.W.H."/>
            <person name="King N."/>
            <person name="Lang F.B.F."/>
            <person name="Roger A.J."/>
            <person name="Ruiz-Trillo I."/>
            <person name="Brown M."/>
            <person name="Walker B."/>
            <person name="Young S."/>
            <person name="Zeng Q."/>
            <person name="Gargeya S."/>
            <person name="Fitzgerald M."/>
            <person name="Haas B."/>
            <person name="Abouelleil A."/>
            <person name="Allen A.W."/>
            <person name="Alvarado L."/>
            <person name="Arachchi H.M."/>
            <person name="Berlin A.M."/>
            <person name="Chapman S.B."/>
            <person name="Gainer-Dewar J."/>
            <person name="Goldberg J."/>
            <person name="Griggs A."/>
            <person name="Gujja S."/>
            <person name="Hansen M."/>
            <person name="Howarth C."/>
            <person name="Imamovic A."/>
            <person name="Ireland A."/>
            <person name="Larimer J."/>
            <person name="McCowan C."/>
            <person name="Murphy C."/>
            <person name="Pearson M."/>
            <person name="Poon T.W."/>
            <person name="Priest M."/>
            <person name="Roberts A."/>
            <person name="Saif S."/>
            <person name="Shea T."/>
            <person name="Sisk P."/>
            <person name="Sykes S."/>
            <person name="Wortman J."/>
            <person name="Nusbaum C."/>
            <person name="Birren B."/>
        </authorList>
    </citation>
    <scope>NUCLEOTIDE SEQUENCE [LARGE SCALE GENOMIC DNA]</scope>
    <source>
        <strain evidence="9">ATCC 38817</strain>
    </source>
</reference>
<accession>A0A058Z966</accession>
<keyword evidence="7" id="KW-0732">Signal</keyword>
<dbReference type="FunFam" id="3.40.50.200:FF:000014">
    <property type="entry name" value="Proteinase K"/>
    <property type="match status" value="1"/>
</dbReference>
<sequence>MKALYALLTLALFAAAASANVHHEQLRVPLIQNHEAEIIPGKYIVVFRPDISVAEARVFSDSLNIGGRRFVNIGREFKAVSGDIPEDLLNRIRARSDLVDYIEADQIARIDAVTQENPTWGLDRIDQRALPRDFRYSYYNHGGSGVNVYVIDTGINHSHIDFGGHASHGYNFHDNNNNANDDNGHGTHCAGTIGSYTWGVAKNAALISVRVLGSSGSGNMSNVVAGVAWVAERHKQAFRKKTIASMSLGSDAYRSLDDAVVAAINAGVSVIAAAGNENRDACKASPARVGPAVTVCASDASDKRASFSNFGSCTDIFAPGVSITSTWIGSNTAIATLSGTSMATPHVAGVAALMLGQSGALSPATVKNNLINQSTKNVVTDVKGSPNRLLFSPFA</sequence>
<dbReference type="GeneID" id="20527936"/>
<name>A0A058Z966_FONAL</name>
<dbReference type="OrthoDB" id="206201at2759"/>
<dbReference type="InterPro" id="IPR050131">
    <property type="entry name" value="Peptidase_S8_subtilisin-like"/>
</dbReference>
<dbReference type="CDD" id="cd04077">
    <property type="entry name" value="Peptidases_S8_PCSK9_ProteinaseK_like"/>
    <property type="match status" value="1"/>
</dbReference>
<dbReference type="GO" id="GO:0006508">
    <property type="term" value="P:proteolysis"/>
    <property type="evidence" value="ECO:0007669"/>
    <property type="project" value="UniProtKB-KW"/>
</dbReference>